<feature type="chain" id="PRO_5043564920" description="mannan endo-1,4-beta-mannosidase" evidence="10">
    <location>
        <begin position="24"/>
        <end position="541"/>
    </location>
</feature>
<dbReference type="PANTHER" id="PTHR31451">
    <property type="match status" value="1"/>
</dbReference>
<proteinExistence type="inferred from homology"/>
<dbReference type="GO" id="GO:0016985">
    <property type="term" value="F:mannan endo-1,4-beta-mannosidase activity"/>
    <property type="evidence" value="ECO:0007669"/>
    <property type="project" value="UniProtKB-EC"/>
</dbReference>
<comment type="caution">
    <text evidence="12">The sequence shown here is derived from an EMBL/GenBank/DDBJ whole genome shotgun (WGS) entry which is preliminary data.</text>
</comment>
<dbReference type="AlphaFoldDB" id="A0AAW1QLA1"/>
<dbReference type="Gene3D" id="3.20.20.80">
    <property type="entry name" value="Glycosidases"/>
    <property type="match status" value="1"/>
</dbReference>
<dbReference type="InterPro" id="IPR001547">
    <property type="entry name" value="Glyco_hydro_5"/>
</dbReference>
<evidence type="ECO:0000256" key="6">
    <source>
        <dbReference type="ARBA" id="ARBA00022729"/>
    </source>
</evidence>
<dbReference type="Pfam" id="PF26410">
    <property type="entry name" value="GH5_mannosidase"/>
    <property type="match status" value="1"/>
</dbReference>
<dbReference type="InterPro" id="IPR017853">
    <property type="entry name" value="GH"/>
</dbReference>
<keyword evidence="8" id="KW-0326">Glycosidase</keyword>
<evidence type="ECO:0000259" key="11">
    <source>
        <dbReference type="Pfam" id="PF26410"/>
    </source>
</evidence>
<accession>A0AAW1QLA1</accession>
<dbReference type="InterPro" id="IPR045053">
    <property type="entry name" value="MAN-like"/>
</dbReference>
<gene>
    <name evidence="12" type="ORF">WJX74_001338</name>
</gene>
<name>A0AAW1QLA1_9CHLO</name>
<evidence type="ECO:0000313" key="12">
    <source>
        <dbReference type="EMBL" id="KAK9822270.1"/>
    </source>
</evidence>
<dbReference type="EMBL" id="JALJOS010000033">
    <property type="protein sequence ID" value="KAK9822270.1"/>
    <property type="molecule type" value="Genomic_DNA"/>
</dbReference>
<keyword evidence="7" id="KW-0378">Hydrolase</keyword>
<evidence type="ECO:0000256" key="3">
    <source>
        <dbReference type="ARBA" id="ARBA00005641"/>
    </source>
</evidence>
<evidence type="ECO:0000256" key="2">
    <source>
        <dbReference type="ARBA" id="ARBA00004613"/>
    </source>
</evidence>
<feature type="region of interest" description="Disordered" evidence="9">
    <location>
        <begin position="507"/>
        <end position="541"/>
    </location>
</feature>
<sequence>MGQPLRGMLAACLLIQLPAQMSAAAGFIRAHGQKFVDDDCKPFLATGVNTWELLEVAAGVAETRELHLSSGREMDMVQWTLASAAANSMNVMRMFAHGVRPDFPLQISPGEYNERAFQALDHILNEAAKLGMRVIMALGDNWIAADSKPSYTNWSSSARASKDPDIFFTDPSCRAMYKAHIRAMTHRRNSINGRLYKDDPAIFAWDLINEPRCNCFPSSWPPPESISSCRPECAHRLQAWMVEMSTYLKQQDSRHMVTVGEEGFWATGAAREAANPGTGWASMTGQNFSQNMALPAIDFAAVHLWPDNWGDLELDFLESWVVEHGKEAREMGKPLMVEEFGKQVHMDTPRAIANLTSSRAIFYRRVYNVYRDSVARQDDLISGLILWAYTPHVDRELFKECRNCFAIQVTPTDFVFQDIVRPAAAAAQAATRAAEPVKGCIPVPLKQRVRLSPHQPNLSRSWGGFTTLLNALPSGKLQHKGQPGASPLSSVPVKGHSLAAATSNLESAQVAGKHDQHSKLHHHQQQLAAHSPARRHLTSVQ</sequence>
<dbReference type="EC" id="3.2.1.78" evidence="4"/>
<protein>
    <recommendedName>
        <fullName evidence="4">mannan endo-1,4-beta-mannosidase</fullName>
        <ecNumber evidence="4">3.2.1.78</ecNumber>
    </recommendedName>
</protein>
<dbReference type="GO" id="GO:0000272">
    <property type="term" value="P:polysaccharide catabolic process"/>
    <property type="evidence" value="ECO:0007669"/>
    <property type="project" value="InterPro"/>
</dbReference>
<keyword evidence="5" id="KW-0964">Secreted</keyword>
<dbReference type="Proteomes" id="UP001438707">
    <property type="component" value="Unassembled WGS sequence"/>
</dbReference>
<evidence type="ECO:0000313" key="13">
    <source>
        <dbReference type="Proteomes" id="UP001438707"/>
    </source>
</evidence>
<evidence type="ECO:0000256" key="9">
    <source>
        <dbReference type="SAM" id="MobiDB-lite"/>
    </source>
</evidence>
<feature type="signal peptide" evidence="10">
    <location>
        <begin position="1"/>
        <end position="23"/>
    </location>
</feature>
<evidence type="ECO:0000256" key="4">
    <source>
        <dbReference type="ARBA" id="ARBA00012706"/>
    </source>
</evidence>
<keyword evidence="6 10" id="KW-0732">Signal</keyword>
<comment type="subcellular location">
    <subcellularLocation>
        <location evidence="2">Secreted</location>
    </subcellularLocation>
</comment>
<dbReference type="GO" id="GO:0005576">
    <property type="term" value="C:extracellular region"/>
    <property type="evidence" value="ECO:0007669"/>
    <property type="project" value="UniProtKB-SubCell"/>
</dbReference>
<dbReference type="SUPFAM" id="SSF51445">
    <property type="entry name" value="(Trans)glycosidases"/>
    <property type="match status" value="1"/>
</dbReference>
<feature type="domain" description="Glycoside hydrolase family 5" evidence="11">
    <location>
        <begin position="27"/>
        <end position="390"/>
    </location>
</feature>
<keyword evidence="13" id="KW-1185">Reference proteome</keyword>
<comment type="catalytic activity">
    <reaction evidence="1">
        <text>Random hydrolysis of (1-&gt;4)-beta-D-mannosidic linkages in mannans, galactomannans and glucomannans.</text>
        <dbReference type="EC" id="3.2.1.78"/>
    </reaction>
</comment>
<evidence type="ECO:0000256" key="1">
    <source>
        <dbReference type="ARBA" id="ARBA00001678"/>
    </source>
</evidence>
<evidence type="ECO:0000256" key="5">
    <source>
        <dbReference type="ARBA" id="ARBA00022525"/>
    </source>
</evidence>
<evidence type="ECO:0000256" key="10">
    <source>
        <dbReference type="SAM" id="SignalP"/>
    </source>
</evidence>
<reference evidence="12 13" key="1">
    <citation type="journal article" date="2024" name="Nat. Commun.">
        <title>Phylogenomics reveals the evolutionary origins of lichenization in chlorophyte algae.</title>
        <authorList>
            <person name="Puginier C."/>
            <person name="Libourel C."/>
            <person name="Otte J."/>
            <person name="Skaloud P."/>
            <person name="Haon M."/>
            <person name="Grisel S."/>
            <person name="Petersen M."/>
            <person name="Berrin J.G."/>
            <person name="Delaux P.M."/>
            <person name="Dal Grande F."/>
            <person name="Keller J."/>
        </authorList>
    </citation>
    <scope>NUCLEOTIDE SEQUENCE [LARGE SCALE GENOMIC DNA]</scope>
    <source>
        <strain evidence="12 13">SAG 2145</strain>
    </source>
</reference>
<comment type="similarity">
    <text evidence="3">Belongs to the glycosyl hydrolase 5 (cellulase A) family.</text>
</comment>
<dbReference type="PANTHER" id="PTHR31451:SF39">
    <property type="entry name" value="MANNAN ENDO-1,4-BETA-MANNOSIDASE 1"/>
    <property type="match status" value="1"/>
</dbReference>
<evidence type="ECO:0000256" key="8">
    <source>
        <dbReference type="ARBA" id="ARBA00023295"/>
    </source>
</evidence>
<feature type="compositionally biased region" description="Basic residues" evidence="9">
    <location>
        <begin position="532"/>
        <end position="541"/>
    </location>
</feature>
<evidence type="ECO:0000256" key="7">
    <source>
        <dbReference type="ARBA" id="ARBA00022801"/>
    </source>
</evidence>
<organism evidence="12 13">
    <name type="scientific">Apatococcus lobatus</name>
    <dbReference type="NCBI Taxonomy" id="904363"/>
    <lineage>
        <taxon>Eukaryota</taxon>
        <taxon>Viridiplantae</taxon>
        <taxon>Chlorophyta</taxon>
        <taxon>core chlorophytes</taxon>
        <taxon>Trebouxiophyceae</taxon>
        <taxon>Chlorellales</taxon>
        <taxon>Chlorellaceae</taxon>
        <taxon>Apatococcus</taxon>
    </lineage>
</organism>